<feature type="non-terminal residue" evidence="2">
    <location>
        <position position="473"/>
    </location>
</feature>
<reference evidence="2 3" key="1">
    <citation type="journal article" date="2012" name="BMC Genomics">
        <title>Comparative genomics of the white-rot fungi, Phanerochaete carnosa and P. chrysosporium, to elucidate the genetic basis of the distinct wood types they colonize.</title>
        <authorList>
            <person name="Suzuki H."/>
            <person name="MacDonald J."/>
            <person name="Syed K."/>
            <person name="Salamov A."/>
            <person name="Hori C."/>
            <person name="Aerts A."/>
            <person name="Henrissat B."/>
            <person name="Wiebenga A."/>
            <person name="vanKuyk P.A."/>
            <person name="Barry K."/>
            <person name="Lindquist E."/>
            <person name="LaButti K."/>
            <person name="Lapidus A."/>
            <person name="Lucas S."/>
            <person name="Coutinho P."/>
            <person name="Gong Y."/>
            <person name="Samejima M."/>
            <person name="Mahadevan R."/>
            <person name="Abou-Zaid M."/>
            <person name="de Vries R.P."/>
            <person name="Igarashi K."/>
            <person name="Yadav J.S."/>
            <person name="Grigoriev I.V."/>
            <person name="Master E.R."/>
        </authorList>
    </citation>
    <scope>NUCLEOTIDE SEQUENCE [LARGE SCALE GENOMIC DNA]</scope>
    <source>
        <strain evidence="2 3">HHB-10118-sp</strain>
    </source>
</reference>
<dbReference type="AlphaFoldDB" id="K5VNC0"/>
<feature type="region of interest" description="Disordered" evidence="1">
    <location>
        <begin position="220"/>
        <end position="393"/>
    </location>
</feature>
<dbReference type="RefSeq" id="XP_007403354.1">
    <property type="nucleotide sequence ID" value="XM_007403292.1"/>
</dbReference>
<feature type="compositionally biased region" description="Basic and acidic residues" evidence="1">
    <location>
        <begin position="379"/>
        <end position="393"/>
    </location>
</feature>
<feature type="compositionally biased region" description="Basic residues" evidence="1">
    <location>
        <begin position="220"/>
        <end position="230"/>
    </location>
</feature>
<proteinExistence type="predicted"/>
<dbReference type="GeneID" id="18913633"/>
<evidence type="ECO:0000256" key="1">
    <source>
        <dbReference type="SAM" id="MobiDB-lite"/>
    </source>
</evidence>
<feature type="region of interest" description="Disordered" evidence="1">
    <location>
        <begin position="73"/>
        <end position="107"/>
    </location>
</feature>
<accession>K5VNC0</accession>
<feature type="compositionally biased region" description="Basic residues" evidence="1">
    <location>
        <begin position="256"/>
        <end position="273"/>
    </location>
</feature>
<dbReference type="KEGG" id="pco:PHACADRAFT_214962"/>
<evidence type="ECO:0000313" key="3">
    <source>
        <dbReference type="Proteomes" id="UP000008370"/>
    </source>
</evidence>
<sequence>HQHRGPPGRHTRRDNVAHRARRRVLRLVLLDPARDARRRRRTCLGRHLPALAPPVRIPVRPPRPLRTRIRAARCTRDNSEQGQSPPRRAAHQLSRPARRSEGCGGHGGHGGCGCGCRGSSSSRCACARLPQALAAQLAPQGEHLDAEPQGPPALARRRDLVRRHPPSAPAFCAAARRAWGWWGRWRWKRECWWRECWWREWCWWRRRRWRRWRSSRSSRSRSRRQHRQWTHRQPAPESRSPRQHGRAHTSTAWPRRAARCHGARTVHEPRRRAFASERPARAAGRPEQRPRRSPPAAAAAEELGVGRPRAPESPCRLWQTRGGPARVAGAGGPLLPRPARPHRVARALAVHRRRSSRRAAPAQPVGRAPHGGGGVRGARRADAARQPDARADDLRARRISGVEDGSQHAHAHALADAVRHGAARDVPVPRVAVLLAAGHGLARDALAARALELGGAQHGVDGALGRGTAAAVV</sequence>
<dbReference type="EMBL" id="JH931446">
    <property type="protein sequence ID" value="EKM48094.1"/>
    <property type="molecule type" value="Genomic_DNA"/>
</dbReference>
<dbReference type="InParanoid" id="K5VNC0"/>
<dbReference type="HOGENOM" id="CLU_578186_0_0_1"/>
<evidence type="ECO:0000313" key="2">
    <source>
        <dbReference type="EMBL" id="EKM48094.1"/>
    </source>
</evidence>
<keyword evidence="3" id="KW-1185">Reference proteome</keyword>
<gene>
    <name evidence="2" type="ORF">PHACADRAFT_214962</name>
</gene>
<feature type="compositionally biased region" description="Low complexity" evidence="1">
    <location>
        <begin position="358"/>
        <end position="368"/>
    </location>
</feature>
<dbReference type="Proteomes" id="UP000008370">
    <property type="component" value="Unassembled WGS sequence"/>
</dbReference>
<name>K5VNC0_PHACS</name>
<feature type="compositionally biased region" description="Basic residues" evidence="1">
    <location>
        <begin position="339"/>
        <end position="357"/>
    </location>
</feature>
<feature type="compositionally biased region" description="Basic and acidic residues" evidence="1">
    <location>
        <begin position="274"/>
        <end position="290"/>
    </location>
</feature>
<protein>
    <submittedName>
        <fullName evidence="2">Uncharacterized protein</fullName>
    </submittedName>
</protein>
<organism evidence="2 3">
    <name type="scientific">Phanerochaete carnosa (strain HHB-10118-sp)</name>
    <name type="common">White-rot fungus</name>
    <name type="synonym">Peniophora carnosa</name>
    <dbReference type="NCBI Taxonomy" id="650164"/>
    <lineage>
        <taxon>Eukaryota</taxon>
        <taxon>Fungi</taxon>
        <taxon>Dikarya</taxon>
        <taxon>Basidiomycota</taxon>
        <taxon>Agaricomycotina</taxon>
        <taxon>Agaricomycetes</taxon>
        <taxon>Polyporales</taxon>
        <taxon>Phanerochaetaceae</taxon>
        <taxon>Phanerochaete</taxon>
    </lineage>
</organism>